<feature type="domain" description="C2H2-type" evidence="6">
    <location>
        <begin position="154"/>
        <end position="182"/>
    </location>
</feature>
<proteinExistence type="predicted"/>
<gene>
    <name evidence="7" type="ORF">G6011_11676</name>
</gene>
<dbReference type="PROSITE" id="PS00028">
    <property type="entry name" value="ZINC_FINGER_C2H2_1"/>
    <property type="match status" value="2"/>
</dbReference>
<protein>
    <recommendedName>
        <fullName evidence="6">C2H2-type domain-containing protein</fullName>
    </recommendedName>
</protein>
<dbReference type="SUPFAM" id="SSF57667">
    <property type="entry name" value="beta-beta-alpha zinc fingers"/>
    <property type="match status" value="1"/>
</dbReference>
<dbReference type="PANTHER" id="PTHR19818:SF139">
    <property type="entry name" value="PAIR-RULE PROTEIN ODD-PAIRED"/>
    <property type="match status" value="1"/>
</dbReference>
<evidence type="ECO:0000256" key="4">
    <source>
        <dbReference type="ARBA" id="ARBA00022833"/>
    </source>
</evidence>
<keyword evidence="1" id="KW-0479">Metal-binding</keyword>
<dbReference type="GO" id="GO:0045944">
    <property type="term" value="P:positive regulation of transcription by RNA polymerase II"/>
    <property type="evidence" value="ECO:0007669"/>
    <property type="project" value="UniProtKB-ARBA"/>
</dbReference>
<dbReference type="InterPro" id="IPR050329">
    <property type="entry name" value="GLI_C2H2-zinc-finger"/>
</dbReference>
<dbReference type="AlphaFoldDB" id="A0AAD4IDV2"/>
<evidence type="ECO:0000256" key="2">
    <source>
        <dbReference type="ARBA" id="ARBA00022737"/>
    </source>
</evidence>
<dbReference type="PANTHER" id="PTHR19818">
    <property type="entry name" value="ZINC FINGER PROTEIN ZIC AND GLI"/>
    <property type="match status" value="1"/>
</dbReference>
<sequence length="247" mass="28125">MASFHDPLGLSYLYSIDRDSCWQDPDEASAVHSYTSTVQNTNTSNERFFPPFAFDTNLDPALLHRPCINVSEYIEAVDQDNTVSNDYQLALNEFANLSAVQNIDAISFTPSTPFTPPYDVWADWLETPATSLLGNTPPYSPIADSLTQSEESDFICYICQECFDRRCDLNKHINRVHNKRARCPYEGCTQAPFGFEADLQRHIAAKHSVERKAEIKCTAHGCEEKFSRKDNMLRHMRKQHPGKKPSH</sequence>
<evidence type="ECO:0000256" key="1">
    <source>
        <dbReference type="ARBA" id="ARBA00022723"/>
    </source>
</evidence>
<dbReference type="Proteomes" id="UP001199106">
    <property type="component" value="Unassembled WGS sequence"/>
</dbReference>
<dbReference type="SMART" id="SM00355">
    <property type="entry name" value="ZnF_C2H2"/>
    <property type="match status" value="3"/>
</dbReference>
<evidence type="ECO:0000259" key="6">
    <source>
        <dbReference type="PROSITE" id="PS50157"/>
    </source>
</evidence>
<keyword evidence="3 5" id="KW-0863">Zinc-finger</keyword>
<feature type="domain" description="C2H2-type" evidence="6">
    <location>
        <begin position="215"/>
        <end position="245"/>
    </location>
</feature>
<dbReference type="GO" id="GO:0000978">
    <property type="term" value="F:RNA polymerase II cis-regulatory region sequence-specific DNA binding"/>
    <property type="evidence" value="ECO:0007669"/>
    <property type="project" value="TreeGrafter"/>
</dbReference>
<dbReference type="GO" id="GO:0000981">
    <property type="term" value="F:DNA-binding transcription factor activity, RNA polymerase II-specific"/>
    <property type="evidence" value="ECO:0007669"/>
    <property type="project" value="TreeGrafter"/>
</dbReference>
<evidence type="ECO:0000313" key="7">
    <source>
        <dbReference type="EMBL" id="KAG9192942.1"/>
    </source>
</evidence>
<evidence type="ECO:0000256" key="3">
    <source>
        <dbReference type="ARBA" id="ARBA00022771"/>
    </source>
</evidence>
<dbReference type="Pfam" id="PF00096">
    <property type="entry name" value="zf-C2H2"/>
    <property type="match status" value="2"/>
</dbReference>
<comment type="caution">
    <text evidence="7">The sequence shown here is derived from an EMBL/GenBank/DDBJ whole genome shotgun (WGS) entry which is preliminary data.</text>
</comment>
<dbReference type="GO" id="GO:0008270">
    <property type="term" value="F:zinc ion binding"/>
    <property type="evidence" value="ECO:0007669"/>
    <property type="project" value="UniProtKB-KW"/>
</dbReference>
<organism evidence="7 8">
    <name type="scientific">Alternaria panax</name>
    <dbReference type="NCBI Taxonomy" id="48097"/>
    <lineage>
        <taxon>Eukaryota</taxon>
        <taxon>Fungi</taxon>
        <taxon>Dikarya</taxon>
        <taxon>Ascomycota</taxon>
        <taxon>Pezizomycotina</taxon>
        <taxon>Dothideomycetes</taxon>
        <taxon>Pleosporomycetidae</taxon>
        <taxon>Pleosporales</taxon>
        <taxon>Pleosporineae</taxon>
        <taxon>Pleosporaceae</taxon>
        <taxon>Alternaria</taxon>
        <taxon>Alternaria sect. Panax</taxon>
    </lineage>
</organism>
<name>A0AAD4IDV2_9PLEO</name>
<dbReference type="Gene3D" id="3.30.160.60">
    <property type="entry name" value="Classic Zinc Finger"/>
    <property type="match status" value="2"/>
</dbReference>
<dbReference type="InterPro" id="IPR013087">
    <property type="entry name" value="Znf_C2H2_type"/>
</dbReference>
<dbReference type="InterPro" id="IPR036236">
    <property type="entry name" value="Znf_C2H2_sf"/>
</dbReference>
<dbReference type="GO" id="GO:0005634">
    <property type="term" value="C:nucleus"/>
    <property type="evidence" value="ECO:0007669"/>
    <property type="project" value="UniProtKB-ARBA"/>
</dbReference>
<accession>A0AAD4IDV2</accession>
<reference evidence="7" key="1">
    <citation type="submission" date="2021-07" db="EMBL/GenBank/DDBJ databases">
        <title>Genome Resource of American Ginseng Black Spot Pathogen Alternaria panax.</title>
        <authorList>
            <person name="Qiu C."/>
            <person name="Wang W."/>
            <person name="Liu Z."/>
        </authorList>
    </citation>
    <scope>NUCLEOTIDE SEQUENCE</scope>
    <source>
        <strain evidence="7">BNCC115425</strain>
    </source>
</reference>
<keyword evidence="4" id="KW-0862">Zinc</keyword>
<keyword evidence="2" id="KW-0677">Repeat</keyword>
<keyword evidence="8" id="KW-1185">Reference proteome</keyword>
<dbReference type="EMBL" id="JAANER010000003">
    <property type="protein sequence ID" value="KAG9192942.1"/>
    <property type="molecule type" value="Genomic_DNA"/>
</dbReference>
<evidence type="ECO:0000313" key="8">
    <source>
        <dbReference type="Proteomes" id="UP001199106"/>
    </source>
</evidence>
<evidence type="ECO:0000256" key="5">
    <source>
        <dbReference type="PROSITE-ProRule" id="PRU00042"/>
    </source>
</evidence>
<dbReference type="PROSITE" id="PS50157">
    <property type="entry name" value="ZINC_FINGER_C2H2_2"/>
    <property type="match status" value="2"/>
</dbReference>